<keyword evidence="2" id="KW-1185">Reference proteome</keyword>
<evidence type="ECO:0000313" key="2">
    <source>
        <dbReference type="Proteomes" id="UP001501725"/>
    </source>
</evidence>
<reference evidence="2" key="1">
    <citation type="journal article" date="2019" name="Int. J. Syst. Evol. Microbiol.">
        <title>The Global Catalogue of Microorganisms (GCM) 10K type strain sequencing project: providing services to taxonomists for standard genome sequencing and annotation.</title>
        <authorList>
            <consortium name="The Broad Institute Genomics Platform"/>
            <consortium name="The Broad Institute Genome Sequencing Center for Infectious Disease"/>
            <person name="Wu L."/>
            <person name="Ma J."/>
        </authorList>
    </citation>
    <scope>NUCLEOTIDE SEQUENCE [LARGE SCALE GENOMIC DNA]</scope>
    <source>
        <strain evidence="2">JCM 17919</strain>
    </source>
</reference>
<organism evidence="1 2">
    <name type="scientific">Flaviaesturariibacter amylovorans</name>
    <dbReference type="NCBI Taxonomy" id="1084520"/>
    <lineage>
        <taxon>Bacteria</taxon>
        <taxon>Pseudomonadati</taxon>
        <taxon>Bacteroidota</taxon>
        <taxon>Chitinophagia</taxon>
        <taxon>Chitinophagales</taxon>
        <taxon>Chitinophagaceae</taxon>
        <taxon>Flaviaestuariibacter</taxon>
    </lineage>
</organism>
<dbReference type="RefSeq" id="WP_345257293.1">
    <property type="nucleotide sequence ID" value="NZ_BAABGY010000011.1"/>
</dbReference>
<proteinExistence type="predicted"/>
<accession>A0ABP8HI98</accession>
<protein>
    <submittedName>
        <fullName evidence="1">Uncharacterized protein</fullName>
    </submittedName>
</protein>
<dbReference type="Proteomes" id="UP001501725">
    <property type="component" value="Unassembled WGS sequence"/>
</dbReference>
<evidence type="ECO:0000313" key="1">
    <source>
        <dbReference type="EMBL" id="GAA4339565.1"/>
    </source>
</evidence>
<sequence length="73" mass="8469">MVNIVAGMRVHPSFQEKYQNNPDVQNRDLALKAIFEDVMRGERKKELDLYRLLASDDAFKQAMLDTLKRMLAA</sequence>
<gene>
    <name evidence="1" type="ORF">GCM10023184_36760</name>
</gene>
<dbReference type="EMBL" id="BAABGY010000011">
    <property type="protein sequence ID" value="GAA4339565.1"/>
    <property type="molecule type" value="Genomic_DNA"/>
</dbReference>
<comment type="caution">
    <text evidence="1">The sequence shown here is derived from an EMBL/GenBank/DDBJ whole genome shotgun (WGS) entry which is preliminary data.</text>
</comment>
<name>A0ABP8HI98_9BACT</name>